<comment type="caution">
    <text evidence="1">The sequence shown here is derived from an EMBL/GenBank/DDBJ whole genome shotgun (WGS) entry which is preliminary data.</text>
</comment>
<organism evidence="1 2">
    <name type="scientific">Xenoophorus captivus</name>
    <dbReference type="NCBI Taxonomy" id="1517983"/>
    <lineage>
        <taxon>Eukaryota</taxon>
        <taxon>Metazoa</taxon>
        <taxon>Chordata</taxon>
        <taxon>Craniata</taxon>
        <taxon>Vertebrata</taxon>
        <taxon>Euteleostomi</taxon>
        <taxon>Actinopterygii</taxon>
        <taxon>Neopterygii</taxon>
        <taxon>Teleostei</taxon>
        <taxon>Neoteleostei</taxon>
        <taxon>Acanthomorphata</taxon>
        <taxon>Ovalentaria</taxon>
        <taxon>Atherinomorphae</taxon>
        <taxon>Cyprinodontiformes</taxon>
        <taxon>Goodeidae</taxon>
        <taxon>Xenoophorus</taxon>
    </lineage>
</organism>
<evidence type="ECO:0000313" key="1">
    <source>
        <dbReference type="EMBL" id="MEQ2219505.1"/>
    </source>
</evidence>
<reference evidence="1 2" key="1">
    <citation type="submission" date="2021-06" db="EMBL/GenBank/DDBJ databases">
        <authorList>
            <person name="Palmer J.M."/>
        </authorList>
    </citation>
    <scope>NUCLEOTIDE SEQUENCE [LARGE SCALE GENOMIC DNA]</scope>
    <source>
        <strain evidence="1 2">XC_2019</strain>
        <tissue evidence="1">Muscle</tissue>
    </source>
</reference>
<dbReference type="EMBL" id="JAHRIN010079602">
    <property type="protein sequence ID" value="MEQ2219505.1"/>
    <property type="molecule type" value="Genomic_DNA"/>
</dbReference>
<keyword evidence="2" id="KW-1185">Reference proteome</keyword>
<name>A0ABV0SG50_9TELE</name>
<dbReference type="Proteomes" id="UP001434883">
    <property type="component" value="Unassembled WGS sequence"/>
</dbReference>
<accession>A0ABV0SG50</accession>
<sequence length="100" mass="11839">MHQQELSDNYRGELNVYRVIKGQMFLQILKLLHMFAVPGLHHILKVKHSWLPAVEDDHRSQFWESKEDFKGQRFIRRSFSALLDSLCGAYVEFLTHAIKL</sequence>
<proteinExistence type="predicted"/>
<protein>
    <submittedName>
        <fullName evidence="1">Uncharacterized protein</fullName>
    </submittedName>
</protein>
<evidence type="ECO:0000313" key="2">
    <source>
        <dbReference type="Proteomes" id="UP001434883"/>
    </source>
</evidence>
<gene>
    <name evidence="1" type="ORF">XENOCAPTIV_018892</name>
</gene>